<accession>A0A8J4AWC9</accession>
<evidence type="ECO:0000313" key="2">
    <source>
        <dbReference type="Proteomes" id="UP000747399"/>
    </source>
</evidence>
<gene>
    <name evidence="1" type="ORF">Vafri_5496</name>
</gene>
<protein>
    <submittedName>
        <fullName evidence="1">Uncharacterized protein</fullName>
    </submittedName>
</protein>
<feature type="non-terminal residue" evidence="1">
    <location>
        <position position="1"/>
    </location>
</feature>
<dbReference type="AlphaFoldDB" id="A0A8J4AWC9"/>
<keyword evidence="2" id="KW-1185">Reference proteome</keyword>
<comment type="caution">
    <text evidence="1">The sequence shown here is derived from an EMBL/GenBank/DDBJ whole genome shotgun (WGS) entry which is preliminary data.</text>
</comment>
<name>A0A8J4AWC9_9CHLO</name>
<feature type="non-terminal residue" evidence="1">
    <location>
        <position position="117"/>
    </location>
</feature>
<proteinExistence type="predicted"/>
<dbReference type="EMBL" id="BNCO01000006">
    <property type="protein sequence ID" value="GIL49008.1"/>
    <property type="molecule type" value="Genomic_DNA"/>
</dbReference>
<sequence>LLQSSLASPDQCIRIIQNCIQTMVAYSFSTMAYTPHDIRLMDAMIARIARRCYGLPSSFPTRAVLQPVEHFGLGTGSLLPLYIRNSARMLVLSLNDEGRLGTITRAMLIIQCKLAAE</sequence>
<organism evidence="1 2">
    <name type="scientific">Volvox africanus</name>
    <dbReference type="NCBI Taxonomy" id="51714"/>
    <lineage>
        <taxon>Eukaryota</taxon>
        <taxon>Viridiplantae</taxon>
        <taxon>Chlorophyta</taxon>
        <taxon>core chlorophytes</taxon>
        <taxon>Chlorophyceae</taxon>
        <taxon>CS clade</taxon>
        <taxon>Chlamydomonadales</taxon>
        <taxon>Volvocaceae</taxon>
        <taxon>Volvox</taxon>
    </lineage>
</organism>
<evidence type="ECO:0000313" key="1">
    <source>
        <dbReference type="EMBL" id="GIL49008.1"/>
    </source>
</evidence>
<reference evidence="1" key="1">
    <citation type="journal article" date="2021" name="Proc. Natl. Acad. Sci. U.S.A.">
        <title>Three genomes in the algal genus Volvox reveal the fate of a haploid sex-determining region after a transition to homothallism.</title>
        <authorList>
            <person name="Yamamoto K."/>
            <person name="Hamaji T."/>
            <person name="Kawai-Toyooka H."/>
            <person name="Matsuzaki R."/>
            <person name="Takahashi F."/>
            <person name="Nishimura Y."/>
            <person name="Kawachi M."/>
            <person name="Noguchi H."/>
            <person name="Minakuchi Y."/>
            <person name="Umen J.G."/>
            <person name="Toyoda A."/>
            <person name="Nozaki H."/>
        </authorList>
    </citation>
    <scope>NUCLEOTIDE SEQUENCE</scope>
    <source>
        <strain evidence="1">NIES-3780</strain>
    </source>
</reference>
<dbReference type="Proteomes" id="UP000747399">
    <property type="component" value="Unassembled WGS sequence"/>
</dbReference>